<feature type="transmembrane region" description="Helical" evidence="9">
    <location>
        <begin position="93"/>
        <end position="117"/>
    </location>
</feature>
<accession>A0A1I1JF18</accession>
<dbReference type="GO" id="GO:0006605">
    <property type="term" value="P:protein targeting"/>
    <property type="evidence" value="ECO:0007669"/>
    <property type="project" value="UniProtKB-UniRule"/>
</dbReference>
<evidence type="ECO:0000256" key="6">
    <source>
        <dbReference type="ARBA" id="ARBA00022989"/>
    </source>
</evidence>
<evidence type="ECO:0000313" key="10">
    <source>
        <dbReference type="EMBL" id="SFC47056.1"/>
    </source>
</evidence>
<evidence type="ECO:0000256" key="3">
    <source>
        <dbReference type="ARBA" id="ARBA00022475"/>
    </source>
</evidence>
<keyword evidence="3 9" id="KW-1003">Cell membrane</keyword>
<keyword evidence="6 9" id="KW-1133">Transmembrane helix</keyword>
<evidence type="ECO:0000256" key="2">
    <source>
        <dbReference type="ARBA" id="ARBA00022448"/>
    </source>
</evidence>
<dbReference type="GO" id="GO:0043952">
    <property type="term" value="P:protein transport by the Sec complex"/>
    <property type="evidence" value="ECO:0007669"/>
    <property type="project" value="UniProtKB-UniRule"/>
</dbReference>
<sequence>MKAKAEAQPARLDGFKWALVVLLVSAAVLGNMYFGDQPLLYRVAGVVVLLALAAGVFAQTAKGQKFLAMAREARTEIRKVIWPTRPETTQTTLIVLAAVAIVALLLWLIDSFLSWIIQSLIY</sequence>
<dbReference type="PANTHER" id="PTHR33910">
    <property type="entry name" value="PROTEIN TRANSLOCASE SUBUNIT SECE"/>
    <property type="match status" value="1"/>
</dbReference>
<evidence type="ECO:0000313" key="11">
    <source>
        <dbReference type="Proteomes" id="UP000199058"/>
    </source>
</evidence>
<comment type="subcellular location">
    <subcellularLocation>
        <location evidence="1">Membrane</location>
    </subcellularLocation>
</comment>
<dbReference type="GO" id="GO:0009306">
    <property type="term" value="P:protein secretion"/>
    <property type="evidence" value="ECO:0007669"/>
    <property type="project" value="UniProtKB-UniRule"/>
</dbReference>
<dbReference type="GO" id="GO:0005886">
    <property type="term" value="C:plasma membrane"/>
    <property type="evidence" value="ECO:0007669"/>
    <property type="project" value="UniProtKB-UniRule"/>
</dbReference>
<dbReference type="InterPro" id="IPR001901">
    <property type="entry name" value="Translocase_SecE/Sec61-g"/>
</dbReference>
<dbReference type="PANTHER" id="PTHR33910:SF1">
    <property type="entry name" value="PROTEIN TRANSLOCASE SUBUNIT SECE"/>
    <property type="match status" value="1"/>
</dbReference>
<reference evidence="10 11" key="1">
    <citation type="submission" date="2016-10" db="EMBL/GenBank/DDBJ databases">
        <authorList>
            <person name="de Groot N.N."/>
        </authorList>
    </citation>
    <scope>NUCLEOTIDE SEQUENCE [LARGE SCALE GENOMIC DNA]</scope>
    <source>
        <strain evidence="10 11">DSM 18438</strain>
    </source>
</reference>
<dbReference type="AlphaFoldDB" id="A0A1I1JF18"/>
<comment type="function">
    <text evidence="9">Essential subunit of the Sec protein translocation channel SecYEG. Clamps together the 2 halves of SecY. May contact the channel plug during translocation.</text>
</comment>
<evidence type="ECO:0000256" key="1">
    <source>
        <dbReference type="ARBA" id="ARBA00004370"/>
    </source>
</evidence>
<evidence type="ECO:0000256" key="5">
    <source>
        <dbReference type="ARBA" id="ARBA00022927"/>
    </source>
</evidence>
<evidence type="ECO:0000256" key="9">
    <source>
        <dbReference type="HAMAP-Rule" id="MF_00422"/>
    </source>
</evidence>
<keyword evidence="8 9" id="KW-0472">Membrane</keyword>
<dbReference type="InterPro" id="IPR005807">
    <property type="entry name" value="SecE_bac"/>
</dbReference>
<keyword evidence="4 9" id="KW-0812">Transmembrane</keyword>
<dbReference type="OrthoDB" id="9806365at2"/>
<dbReference type="Proteomes" id="UP000199058">
    <property type="component" value="Unassembled WGS sequence"/>
</dbReference>
<dbReference type="GO" id="GO:0065002">
    <property type="term" value="P:intracellular protein transmembrane transport"/>
    <property type="evidence" value="ECO:0007669"/>
    <property type="project" value="UniProtKB-UniRule"/>
</dbReference>
<dbReference type="Gene3D" id="1.20.5.1030">
    <property type="entry name" value="Preprotein translocase secy subunit"/>
    <property type="match status" value="1"/>
</dbReference>
<keyword evidence="7 9" id="KW-0811">Translocation</keyword>
<keyword evidence="5 9" id="KW-0653">Protein transport</keyword>
<dbReference type="Pfam" id="PF00584">
    <property type="entry name" value="SecE"/>
    <property type="match status" value="1"/>
</dbReference>
<evidence type="ECO:0000256" key="4">
    <source>
        <dbReference type="ARBA" id="ARBA00022692"/>
    </source>
</evidence>
<feature type="transmembrane region" description="Helical" evidence="9">
    <location>
        <begin position="40"/>
        <end position="61"/>
    </location>
</feature>
<gene>
    <name evidence="9" type="primary">secE</name>
    <name evidence="10" type="ORF">SAMN05660443_2743</name>
</gene>
<keyword evidence="11" id="KW-1185">Reference proteome</keyword>
<comment type="subunit">
    <text evidence="9">Component of the Sec protein translocase complex. Heterotrimer consisting of SecY, SecE and SecG subunits. The heterotrimers can form oligomers, although 1 heterotrimer is thought to be able to translocate proteins. Interacts with the ribosome. Interacts with SecDF, and other proteins may be involved. Interacts with SecA.</text>
</comment>
<dbReference type="NCBIfam" id="NF004371">
    <property type="entry name" value="PRK05740.1-1"/>
    <property type="match status" value="1"/>
</dbReference>
<comment type="caution">
    <text evidence="9">Lacks conserved residue(s) required for the propagation of feature annotation.</text>
</comment>
<name>A0A1I1JF18_9GAMM</name>
<dbReference type="HAMAP" id="MF_00422">
    <property type="entry name" value="SecE"/>
    <property type="match status" value="1"/>
</dbReference>
<comment type="similarity">
    <text evidence="9">Belongs to the SecE/SEC61-gamma family.</text>
</comment>
<feature type="transmembrane region" description="Helical" evidence="9">
    <location>
        <begin position="12"/>
        <end position="34"/>
    </location>
</feature>
<keyword evidence="2 9" id="KW-0813">Transport</keyword>
<proteinExistence type="inferred from homology"/>
<dbReference type="NCBIfam" id="TIGR00964">
    <property type="entry name" value="secE_bact"/>
    <property type="match status" value="1"/>
</dbReference>
<protein>
    <recommendedName>
        <fullName evidence="9">Protein translocase subunit SecE</fullName>
    </recommendedName>
</protein>
<dbReference type="PRINTS" id="PR01650">
    <property type="entry name" value="SECETRNLCASE"/>
</dbReference>
<dbReference type="PROSITE" id="PS01067">
    <property type="entry name" value="SECE_SEC61G"/>
    <property type="match status" value="1"/>
</dbReference>
<dbReference type="STRING" id="1122252.SAMN05660443_2743"/>
<dbReference type="EMBL" id="FOLH01000007">
    <property type="protein sequence ID" value="SFC47056.1"/>
    <property type="molecule type" value="Genomic_DNA"/>
</dbReference>
<organism evidence="10 11">
    <name type="scientific">Marinospirillum celere</name>
    <dbReference type="NCBI Taxonomy" id="1122252"/>
    <lineage>
        <taxon>Bacteria</taxon>
        <taxon>Pseudomonadati</taxon>
        <taxon>Pseudomonadota</taxon>
        <taxon>Gammaproteobacteria</taxon>
        <taxon>Oceanospirillales</taxon>
        <taxon>Oceanospirillaceae</taxon>
        <taxon>Marinospirillum</taxon>
    </lineage>
</organism>
<dbReference type="InterPro" id="IPR038379">
    <property type="entry name" value="SecE_sf"/>
</dbReference>
<evidence type="ECO:0000256" key="7">
    <source>
        <dbReference type="ARBA" id="ARBA00023010"/>
    </source>
</evidence>
<dbReference type="RefSeq" id="WP_091964837.1">
    <property type="nucleotide sequence ID" value="NZ_FOLH01000007.1"/>
</dbReference>
<evidence type="ECO:0000256" key="8">
    <source>
        <dbReference type="ARBA" id="ARBA00023136"/>
    </source>
</evidence>
<dbReference type="GO" id="GO:0008320">
    <property type="term" value="F:protein transmembrane transporter activity"/>
    <property type="evidence" value="ECO:0007669"/>
    <property type="project" value="UniProtKB-UniRule"/>
</dbReference>